<keyword evidence="2" id="KW-0805">Transcription regulation</keyword>
<dbReference type="PROSITE" id="PS50931">
    <property type="entry name" value="HTH_LYSR"/>
    <property type="match status" value="1"/>
</dbReference>
<dbReference type="Pfam" id="PF00126">
    <property type="entry name" value="HTH_1"/>
    <property type="match status" value="1"/>
</dbReference>
<evidence type="ECO:0000313" key="7">
    <source>
        <dbReference type="Proteomes" id="UP001595748"/>
    </source>
</evidence>
<dbReference type="InterPro" id="IPR000847">
    <property type="entry name" value="LysR_HTH_N"/>
</dbReference>
<feature type="domain" description="HTH lysR-type" evidence="5">
    <location>
        <begin position="1"/>
        <end position="59"/>
    </location>
</feature>
<dbReference type="EMBL" id="JBHRZF010000176">
    <property type="protein sequence ID" value="MFC3862170.1"/>
    <property type="molecule type" value="Genomic_DNA"/>
</dbReference>
<evidence type="ECO:0000256" key="2">
    <source>
        <dbReference type="ARBA" id="ARBA00023015"/>
    </source>
</evidence>
<dbReference type="Gene3D" id="1.10.10.10">
    <property type="entry name" value="Winged helix-like DNA-binding domain superfamily/Winged helix DNA-binding domain"/>
    <property type="match status" value="1"/>
</dbReference>
<evidence type="ECO:0000256" key="3">
    <source>
        <dbReference type="ARBA" id="ARBA00023125"/>
    </source>
</evidence>
<dbReference type="PANTHER" id="PTHR30126:SF39">
    <property type="entry name" value="HTH-TYPE TRANSCRIPTIONAL REGULATOR CYSL"/>
    <property type="match status" value="1"/>
</dbReference>
<organism evidence="6 7">
    <name type="scientific">Deinococcus antarcticus</name>
    <dbReference type="NCBI Taxonomy" id="1298767"/>
    <lineage>
        <taxon>Bacteria</taxon>
        <taxon>Thermotogati</taxon>
        <taxon>Deinococcota</taxon>
        <taxon>Deinococci</taxon>
        <taxon>Deinococcales</taxon>
        <taxon>Deinococcaceae</taxon>
        <taxon>Deinococcus</taxon>
    </lineage>
</organism>
<evidence type="ECO:0000259" key="5">
    <source>
        <dbReference type="PROSITE" id="PS50931"/>
    </source>
</evidence>
<comment type="caution">
    <text evidence="6">The sequence shown here is derived from an EMBL/GenBank/DDBJ whole genome shotgun (WGS) entry which is preliminary data.</text>
</comment>
<evidence type="ECO:0000256" key="4">
    <source>
        <dbReference type="ARBA" id="ARBA00023163"/>
    </source>
</evidence>
<evidence type="ECO:0000313" key="6">
    <source>
        <dbReference type="EMBL" id="MFC3862170.1"/>
    </source>
</evidence>
<gene>
    <name evidence="6" type="ORF">ACFOPQ_15495</name>
</gene>
<dbReference type="Pfam" id="PF03466">
    <property type="entry name" value="LysR_substrate"/>
    <property type="match status" value="1"/>
</dbReference>
<name>A0ABV8AA06_9DEIO</name>
<protein>
    <submittedName>
        <fullName evidence="6">LysR family transcriptional regulator</fullName>
    </submittedName>
</protein>
<dbReference type="Gene3D" id="3.40.190.10">
    <property type="entry name" value="Periplasmic binding protein-like II"/>
    <property type="match status" value="2"/>
</dbReference>
<dbReference type="PANTHER" id="PTHR30126">
    <property type="entry name" value="HTH-TYPE TRANSCRIPTIONAL REGULATOR"/>
    <property type="match status" value="1"/>
</dbReference>
<dbReference type="RefSeq" id="WP_380079784.1">
    <property type="nucleotide sequence ID" value="NZ_JBHRZF010000176.1"/>
</dbReference>
<reference evidence="7" key="1">
    <citation type="journal article" date="2019" name="Int. J. Syst. Evol. Microbiol.">
        <title>The Global Catalogue of Microorganisms (GCM) 10K type strain sequencing project: providing services to taxonomists for standard genome sequencing and annotation.</title>
        <authorList>
            <consortium name="The Broad Institute Genomics Platform"/>
            <consortium name="The Broad Institute Genome Sequencing Center for Infectious Disease"/>
            <person name="Wu L."/>
            <person name="Ma J."/>
        </authorList>
    </citation>
    <scope>NUCLEOTIDE SEQUENCE [LARGE SCALE GENOMIC DNA]</scope>
    <source>
        <strain evidence="7">CCTCC AB 2013263</strain>
    </source>
</reference>
<comment type="similarity">
    <text evidence="1">Belongs to the LysR transcriptional regulatory family.</text>
</comment>
<keyword evidence="7" id="KW-1185">Reference proteome</keyword>
<dbReference type="InterPro" id="IPR005119">
    <property type="entry name" value="LysR_subst-bd"/>
</dbReference>
<evidence type="ECO:0000256" key="1">
    <source>
        <dbReference type="ARBA" id="ARBA00009437"/>
    </source>
</evidence>
<keyword evidence="3" id="KW-0238">DNA-binding</keyword>
<dbReference type="SUPFAM" id="SSF53850">
    <property type="entry name" value="Periplasmic binding protein-like II"/>
    <property type="match status" value="1"/>
</dbReference>
<dbReference type="Proteomes" id="UP001595748">
    <property type="component" value="Unassembled WGS sequence"/>
</dbReference>
<keyword evidence="4" id="KW-0804">Transcription</keyword>
<dbReference type="CDD" id="cd05466">
    <property type="entry name" value="PBP2_LTTR_substrate"/>
    <property type="match status" value="1"/>
</dbReference>
<accession>A0ABV8AA06</accession>
<sequence length="288" mass="31260">MASLDLFRVYVTVYRAGSVSAAARERHLTQPAVSAHLSTLESRVGEALFTRTPKGVVPTERGKLLYAQVADAVDRLDRAERGLRLTTRASPLPLRLGCPPEFLQGFVLPRLTGELALHVTLGESRHLLGLVEGGSLDVALVNASPSSRALSEREITVMPFVLIGPPGWAFPHVSGEALAKALNARPWVSYSVELPITRRFFTQVLGQKFGATLAMVAPDLRAVVRAVEQGLGASLVPLYAAQEALNAGKVRELSPVRDLLPAERWRMIYRVTDEDRAEIQALAASLKS</sequence>
<dbReference type="InterPro" id="IPR036390">
    <property type="entry name" value="WH_DNA-bd_sf"/>
</dbReference>
<dbReference type="SUPFAM" id="SSF46785">
    <property type="entry name" value="Winged helix' DNA-binding domain"/>
    <property type="match status" value="1"/>
</dbReference>
<proteinExistence type="inferred from homology"/>
<dbReference type="PRINTS" id="PR00039">
    <property type="entry name" value="HTHLYSR"/>
</dbReference>
<dbReference type="InterPro" id="IPR036388">
    <property type="entry name" value="WH-like_DNA-bd_sf"/>
</dbReference>